<reference evidence="1 2" key="1">
    <citation type="submission" date="2017-03" db="EMBL/GenBank/DDBJ databases">
        <authorList>
            <person name="Afonso C.L."/>
            <person name="Miller P.J."/>
            <person name="Scott M.A."/>
            <person name="Spackman E."/>
            <person name="Goraichik I."/>
            <person name="Dimitrov K.M."/>
            <person name="Suarez D.L."/>
            <person name="Swayne D.E."/>
        </authorList>
    </citation>
    <scope>NUCLEOTIDE SEQUENCE [LARGE SCALE GENOMIC DNA]</scope>
    <source>
        <strain evidence="1">PRJEB14757</strain>
    </source>
</reference>
<dbReference type="Proteomes" id="UP000191931">
    <property type="component" value="Unassembled WGS sequence"/>
</dbReference>
<dbReference type="Pfam" id="PF02635">
    <property type="entry name" value="DsrE"/>
    <property type="match status" value="1"/>
</dbReference>
<dbReference type="OrthoDB" id="9812053at2"/>
<name>A0A1W1H6D8_9BACT</name>
<accession>A0A1W1H6D8</accession>
<protein>
    <submittedName>
        <fullName evidence="1">DsrE family protein</fullName>
    </submittedName>
</protein>
<dbReference type="SUPFAM" id="SSF75169">
    <property type="entry name" value="DsrEFH-like"/>
    <property type="match status" value="1"/>
</dbReference>
<dbReference type="InterPro" id="IPR003787">
    <property type="entry name" value="Sulphur_relay_DsrE/F-like"/>
</dbReference>
<dbReference type="Gene3D" id="3.40.1260.10">
    <property type="entry name" value="DsrEFH-like"/>
    <property type="match status" value="1"/>
</dbReference>
<dbReference type="AlphaFoldDB" id="A0A1W1H6D8"/>
<proteinExistence type="predicted"/>
<sequence length="124" mass="13090">MEEKQEKIVYFCTSGADNAEKASICFAMANAGMALDMDVKVALQGKAVQLAQKGFTDHVPATGGFPALKKLISDYIAQGGEIHVCKPCMEERNIADSDLIEGAQVTAGGTLNIMAAASDAQMVY</sequence>
<dbReference type="EMBL" id="FWEV01000028">
    <property type="protein sequence ID" value="SLM28051.1"/>
    <property type="molecule type" value="Genomic_DNA"/>
</dbReference>
<dbReference type="RefSeq" id="WP_080804431.1">
    <property type="nucleotide sequence ID" value="NZ_LT828547.1"/>
</dbReference>
<gene>
    <name evidence="1" type="ORF">MTBBW1_1230022</name>
</gene>
<evidence type="ECO:0000313" key="1">
    <source>
        <dbReference type="EMBL" id="SLM28051.1"/>
    </source>
</evidence>
<evidence type="ECO:0000313" key="2">
    <source>
        <dbReference type="Proteomes" id="UP000191931"/>
    </source>
</evidence>
<organism evidence="1 2">
    <name type="scientific">Desulfamplus magnetovallimortis</name>
    <dbReference type="NCBI Taxonomy" id="1246637"/>
    <lineage>
        <taxon>Bacteria</taxon>
        <taxon>Pseudomonadati</taxon>
        <taxon>Thermodesulfobacteriota</taxon>
        <taxon>Desulfobacteria</taxon>
        <taxon>Desulfobacterales</taxon>
        <taxon>Desulfobacteraceae</taxon>
        <taxon>Desulfamplus</taxon>
    </lineage>
</organism>
<dbReference type="InterPro" id="IPR027396">
    <property type="entry name" value="DsrEFH-like"/>
</dbReference>
<dbReference type="STRING" id="1246637.MTBBW1_1230022"/>
<keyword evidence="2" id="KW-1185">Reference proteome</keyword>